<proteinExistence type="predicted"/>
<dbReference type="Proteomes" id="UP000243719">
    <property type="component" value="Unassembled WGS sequence"/>
</dbReference>
<dbReference type="AlphaFoldDB" id="A0A1H2PSB7"/>
<feature type="region of interest" description="Disordered" evidence="1">
    <location>
        <begin position="95"/>
        <end position="163"/>
    </location>
</feature>
<accession>A0A1H2PSB7</accession>
<protein>
    <submittedName>
        <fullName evidence="2">Uncharacterized protein</fullName>
    </submittedName>
</protein>
<reference evidence="3" key="1">
    <citation type="submission" date="2016-09" db="EMBL/GenBank/DDBJ databases">
        <authorList>
            <person name="Varghese N."/>
            <person name="Submissions S."/>
        </authorList>
    </citation>
    <scope>NUCLEOTIDE SEQUENCE [LARGE SCALE GENOMIC DNA]</scope>
    <source>
        <strain evidence="3">JS23</strain>
    </source>
</reference>
<name>A0A1H2PSB7_9BURK</name>
<organism evidence="2 3">
    <name type="scientific">Chitinasiproducens palmae</name>
    <dbReference type="NCBI Taxonomy" id="1770053"/>
    <lineage>
        <taxon>Bacteria</taxon>
        <taxon>Pseudomonadati</taxon>
        <taxon>Pseudomonadota</taxon>
        <taxon>Betaproteobacteria</taxon>
        <taxon>Burkholderiales</taxon>
        <taxon>Burkholderiaceae</taxon>
        <taxon>Chitinasiproducens</taxon>
    </lineage>
</organism>
<gene>
    <name evidence="2" type="ORF">SAMN05216551_109187</name>
</gene>
<evidence type="ECO:0000313" key="2">
    <source>
        <dbReference type="EMBL" id="SDV49845.1"/>
    </source>
</evidence>
<keyword evidence="3" id="KW-1185">Reference proteome</keyword>
<dbReference type="EMBL" id="FNLO01000009">
    <property type="protein sequence ID" value="SDV49845.1"/>
    <property type="molecule type" value="Genomic_DNA"/>
</dbReference>
<evidence type="ECO:0000313" key="3">
    <source>
        <dbReference type="Proteomes" id="UP000243719"/>
    </source>
</evidence>
<sequence length="163" mass="17839">MEKDLIPRAVEQLRIRYASAAPRIARRTTELKKNAKGAPAAEIETAAGIDVLREMAATYGVDPYAFAVRLAVDDVAEREQLIAAYRDSMADEMPVADIEVSNAEPPPGPVDADCDDAMPPRDTSYDEPDYSKPPKARPKPGQDPLGATSVRRNEYVPLDPFRA</sequence>
<dbReference type="RefSeq" id="WP_091910400.1">
    <property type="nucleotide sequence ID" value="NZ_FNLO01000009.1"/>
</dbReference>
<evidence type="ECO:0000256" key="1">
    <source>
        <dbReference type="SAM" id="MobiDB-lite"/>
    </source>
</evidence>